<dbReference type="SUPFAM" id="SSF50729">
    <property type="entry name" value="PH domain-like"/>
    <property type="match status" value="1"/>
</dbReference>
<dbReference type="Pfam" id="PF17292">
    <property type="entry name" value="POB3_N"/>
    <property type="match status" value="1"/>
</dbReference>
<evidence type="ECO:0000256" key="5">
    <source>
        <dbReference type="ARBA" id="ARBA00023015"/>
    </source>
</evidence>
<evidence type="ECO:0000256" key="2">
    <source>
        <dbReference type="ARBA" id="ARBA00022454"/>
    </source>
</evidence>
<comment type="function">
    <text evidence="9">Component of the FACT complex, a general chromatin factor that acts to reorganize nucleosomes. The FACT complex is involved in multiple processes that require DNA as a template such as mRNA elongation, DNA replication and DNA repair. During transcription elongation the FACT complex acts as a histone chaperone that both destabilizes and restores nucleosomal structure. It facilitates the passage of RNA polymerase II and transcription by promoting the dissociation of one histone H2A-H2B dimer from the nucleosome, then subsequently promotes the reestablishment of the nucleosome following the passage of RNA polymerase II.</text>
</comment>
<reference evidence="11" key="1">
    <citation type="journal article" date="2022" name="Int. J. Mol. Sci.">
        <title>Draft Genome of Tanacetum Coccineum: Genomic Comparison of Closely Related Tanacetum-Family Plants.</title>
        <authorList>
            <person name="Yamashiro T."/>
            <person name="Shiraishi A."/>
            <person name="Nakayama K."/>
            <person name="Satake H."/>
        </authorList>
    </citation>
    <scope>NUCLEOTIDE SEQUENCE</scope>
</reference>
<dbReference type="InterPro" id="IPR000969">
    <property type="entry name" value="SSRP1/POB3"/>
</dbReference>
<keyword evidence="6 9" id="KW-0804">Transcription</keyword>
<dbReference type="PRINTS" id="PR00887">
    <property type="entry name" value="SSRCOGNITION"/>
</dbReference>
<dbReference type="Pfam" id="PF08512">
    <property type="entry name" value="Rttp106-like_middle"/>
    <property type="match status" value="1"/>
</dbReference>
<gene>
    <name evidence="11" type="ORF">Tco_1057131</name>
</gene>
<name>A0ABQ5H5B0_9ASTR</name>
<organism evidence="11 12">
    <name type="scientific">Tanacetum coccineum</name>
    <dbReference type="NCBI Taxonomy" id="301880"/>
    <lineage>
        <taxon>Eukaryota</taxon>
        <taxon>Viridiplantae</taxon>
        <taxon>Streptophyta</taxon>
        <taxon>Embryophyta</taxon>
        <taxon>Tracheophyta</taxon>
        <taxon>Spermatophyta</taxon>
        <taxon>Magnoliopsida</taxon>
        <taxon>eudicotyledons</taxon>
        <taxon>Gunneridae</taxon>
        <taxon>Pentapetalae</taxon>
        <taxon>asterids</taxon>
        <taxon>campanulids</taxon>
        <taxon>Asterales</taxon>
        <taxon>Asteraceae</taxon>
        <taxon>Asteroideae</taxon>
        <taxon>Anthemideae</taxon>
        <taxon>Anthemidinae</taxon>
        <taxon>Tanacetum</taxon>
    </lineage>
</organism>
<comment type="subcellular location">
    <subcellularLocation>
        <location evidence="9">Nucleus</location>
    </subcellularLocation>
    <subcellularLocation>
        <location evidence="9">Chromosome</location>
    </subcellularLocation>
</comment>
<dbReference type="EMBL" id="BQNB010019200">
    <property type="protein sequence ID" value="GJT82789.1"/>
    <property type="molecule type" value="Genomic_DNA"/>
</dbReference>
<keyword evidence="4 9" id="KW-0227">DNA damage</keyword>
<evidence type="ECO:0000256" key="1">
    <source>
        <dbReference type="ARBA" id="ARBA00010060"/>
    </source>
</evidence>
<dbReference type="Pfam" id="PF21103">
    <property type="entry name" value="PH1_SSRP1-like"/>
    <property type="match status" value="1"/>
</dbReference>
<keyword evidence="12" id="KW-1185">Reference proteome</keyword>
<reference evidence="11" key="2">
    <citation type="submission" date="2022-01" db="EMBL/GenBank/DDBJ databases">
        <authorList>
            <person name="Yamashiro T."/>
            <person name="Shiraishi A."/>
            <person name="Satake H."/>
            <person name="Nakayama K."/>
        </authorList>
    </citation>
    <scope>NUCLEOTIDE SEQUENCE</scope>
</reference>
<dbReference type="InterPro" id="IPR011993">
    <property type="entry name" value="PH-like_dom_sf"/>
</dbReference>
<comment type="caution">
    <text evidence="11">The sequence shown here is derived from an EMBL/GenBank/DDBJ whole genome shotgun (WGS) entry which is preliminary data.</text>
</comment>
<protein>
    <recommendedName>
        <fullName evidence="9">FACT complex subunit SSRP1</fullName>
    </recommendedName>
</protein>
<evidence type="ECO:0000256" key="4">
    <source>
        <dbReference type="ARBA" id="ARBA00022763"/>
    </source>
</evidence>
<keyword evidence="3 9" id="KW-0235">DNA replication</keyword>
<keyword evidence="5 9" id="KW-0805">Transcription regulation</keyword>
<dbReference type="Gene3D" id="2.30.29.30">
    <property type="entry name" value="Pleckstrin-homology domain (PH domain)/Phosphotyrosine-binding domain (PTB)"/>
    <property type="match status" value="2"/>
</dbReference>
<feature type="domain" description="Histone chaperone RTT106/FACT complex subunit SPT16-like middle" evidence="10">
    <location>
        <begin position="335"/>
        <end position="430"/>
    </location>
</feature>
<sequence length="497" mass="56904">MDIPLKIFTDIRTVDYGQLNENTGELKVLSTRLTWRKKYTDRMIVMKIGEIREVKWMAVRGSIQFSFYLEDGRSYRFSGFTKQDQVYLTNHFKIYEIPTQEEECIVSGKNSIPLVLIRGNMLSFELKQQNIIYEIPLTDVTSIETIGANDVQVNFHIDNTIGAFNNTPKMQILEYVKLGIPDTSDQFGGIVDSTPAIAFKEWINSFDCVRLGSEGVPIATFERLIFVKPMSIVSIHLLPKPDLQFVEVVICVDPPLEIGFQKYGYIVLQFNSDVKLEEGVELHMSDELYTSRFKNKLQRSYTVEDHLLQYEVVVRMLEGLSNIKCSDTGGYGYGLNTTSASNRKGVLYPLEDAFYYLPNPPSRILYDDIKYIEIKCPGEGLFNLHAVLNTGASMRGVVQSSKQNFDNLPRDELGHLADFLKSKGLEIRGYEDPSSFYSFTESNGFRYFSKSRKEEMEKEFSGLLTSQAIRLNMINRWIELPDETKAFYEIMGQGTRG</sequence>
<evidence type="ECO:0000256" key="3">
    <source>
        <dbReference type="ARBA" id="ARBA00022705"/>
    </source>
</evidence>
<dbReference type="InterPro" id="IPR050454">
    <property type="entry name" value="RTT106/SSRP1_HistChap/FACT"/>
</dbReference>
<evidence type="ECO:0000256" key="9">
    <source>
        <dbReference type="RuleBase" id="RU364013"/>
    </source>
</evidence>
<dbReference type="InterPro" id="IPR048993">
    <property type="entry name" value="SSRP1-like_PH1"/>
</dbReference>
<evidence type="ECO:0000256" key="6">
    <source>
        <dbReference type="ARBA" id="ARBA00023163"/>
    </source>
</evidence>
<dbReference type="PANTHER" id="PTHR45849">
    <property type="entry name" value="FACT COMPLEX SUBUNIT SSRP1"/>
    <property type="match status" value="1"/>
</dbReference>
<evidence type="ECO:0000313" key="12">
    <source>
        <dbReference type="Proteomes" id="UP001151760"/>
    </source>
</evidence>
<proteinExistence type="inferred from homology"/>
<dbReference type="Gene3D" id="2.30.29.150">
    <property type="match status" value="1"/>
</dbReference>
<dbReference type="PANTHER" id="PTHR45849:SF1">
    <property type="entry name" value="FACT COMPLEX SUBUNIT SSRP1"/>
    <property type="match status" value="1"/>
</dbReference>
<keyword evidence="7 9" id="KW-0234">DNA repair</keyword>
<dbReference type="Proteomes" id="UP001151760">
    <property type="component" value="Unassembled WGS sequence"/>
</dbReference>
<dbReference type="InterPro" id="IPR013719">
    <property type="entry name" value="RTT106/SPT16-like_middle_dom"/>
</dbReference>
<evidence type="ECO:0000256" key="7">
    <source>
        <dbReference type="ARBA" id="ARBA00023204"/>
    </source>
</evidence>
<evidence type="ECO:0000313" key="11">
    <source>
        <dbReference type="EMBL" id="GJT82789.1"/>
    </source>
</evidence>
<keyword evidence="2 9" id="KW-0158">Chromosome</keyword>
<accession>A0ABQ5H5B0</accession>
<keyword evidence="8 9" id="KW-0539">Nucleus</keyword>
<evidence type="ECO:0000259" key="10">
    <source>
        <dbReference type="SMART" id="SM01287"/>
    </source>
</evidence>
<dbReference type="InterPro" id="IPR035417">
    <property type="entry name" value="SSRP1/POB3_N"/>
</dbReference>
<dbReference type="SMART" id="SM01287">
    <property type="entry name" value="Rtt106"/>
    <property type="match status" value="1"/>
</dbReference>
<evidence type="ECO:0000256" key="8">
    <source>
        <dbReference type="ARBA" id="ARBA00023242"/>
    </source>
</evidence>
<comment type="similarity">
    <text evidence="1 9">Belongs to the SSRP1 family.</text>
</comment>